<dbReference type="InterPro" id="IPR050488">
    <property type="entry name" value="Ig_Fc_receptor"/>
</dbReference>
<evidence type="ECO:0000313" key="5">
    <source>
        <dbReference type="Ensembl" id="ENSZLMP00000019356.1"/>
    </source>
</evidence>
<accession>A0A8D2QUR1</accession>
<dbReference type="GO" id="GO:0007166">
    <property type="term" value="P:cell surface receptor signaling pathway"/>
    <property type="evidence" value="ECO:0007669"/>
    <property type="project" value="TreeGrafter"/>
</dbReference>
<proteinExistence type="predicted"/>
<feature type="region of interest" description="Disordered" evidence="3">
    <location>
        <begin position="240"/>
        <end position="272"/>
    </location>
</feature>
<dbReference type="InterPro" id="IPR007110">
    <property type="entry name" value="Ig-like_dom"/>
</dbReference>
<dbReference type="InterPro" id="IPR036179">
    <property type="entry name" value="Ig-like_dom_sf"/>
</dbReference>
<dbReference type="PANTHER" id="PTHR11481:SF64">
    <property type="entry name" value="FC RECEPTOR-LIKE PROTEIN 4"/>
    <property type="match status" value="1"/>
</dbReference>
<dbReference type="Pfam" id="PF13895">
    <property type="entry name" value="Ig_2"/>
    <property type="match status" value="2"/>
</dbReference>
<evidence type="ECO:0000256" key="1">
    <source>
        <dbReference type="ARBA" id="ARBA00022729"/>
    </source>
</evidence>
<dbReference type="GO" id="GO:0009897">
    <property type="term" value="C:external side of plasma membrane"/>
    <property type="evidence" value="ECO:0007669"/>
    <property type="project" value="TreeGrafter"/>
</dbReference>
<dbReference type="GO" id="GO:0006955">
    <property type="term" value="P:immune response"/>
    <property type="evidence" value="ECO:0007669"/>
    <property type="project" value="TreeGrafter"/>
</dbReference>
<protein>
    <recommendedName>
        <fullName evidence="4">Ig-like domain-containing protein</fullName>
    </recommendedName>
</protein>
<name>A0A8D2QUR1_ZOSLA</name>
<dbReference type="PANTHER" id="PTHR11481">
    <property type="entry name" value="IMMUNOGLOBULIN FC RECEPTOR"/>
    <property type="match status" value="1"/>
</dbReference>
<dbReference type="PROSITE" id="PS50835">
    <property type="entry name" value="IG_LIKE"/>
    <property type="match status" value="1"/>
</dbReference>
<dbReference type="SMART" id="SM00409">
    <property type="entry name" value="IG"/>
    <property type="match status" value="2"/>
</dbReference>
<dbReference type="SUPFAM" id="SSF48726">
    <property type="entry name" value="Immunoglobulin"/>
    <property type="match status" value="2"/>
</dbReference>
<keyword evidence="1" id="KW-0732">Signal</keyword>
<dbReference type="Proteomes" id="UP000694401">
    <property type="component" value="Unassembled WGS sequence"/>
</dbReference>
<organism evidence="5 6">
    <name type="scientific">Zosterops lateralis melanops</name>
    <dbReference type="NCBI Taxonomy" id="1220523"/>
    <lineage>
        <taxon>Eukaryota</taxon>
        <taxon>Metazoa</taxon>
        <taxon>Chordata</taxon>
        <taxon>Craniata</taxon>
        <taxon>Vertebrata</taxon>
        <taxon>Euteleostomi</taxon>
        <taxon>Archelosauria</taxon>
        <taxon>Archosauria</taxon>
        <taxon>Dinosauria</taxon>
        <taxon>Saurischia</taxon>
        <taxon>Theropoda</taxon>
        <taxon>Coelurosauria</taxon>
        <taxon>Aves</taxon>
        <taxon>Neognathae</taxon>
        <taxon>Neoaves</taxon>
        <taxon>Telluraves</taxon>
        <taxon>Australaves</taxon>
        <taxon>Passeriformes</taxon>
        <taxon>Sylvioidea</taxon>
        <taxon>Zosteropidae</taxon>
        <taxon>Zosterops</taxon>
    </lineage>
</organism>
<dbReference type="AlphaFoldDB" id="A0A8D2QUR1"/>
<reference evidence="5" key="1">
    <citation type="submission" date="2025-08" db="UniProtKB">
        <authorList>
            <consortium name="Ensembl"/>
        </authorList>
    </citation>
    <scope>IDENTIFICATION</scope>
</reference>
<feature type="domain" description="Ig-like" evidence="4">
    <location>
        <begin position="134"/>
        <end position="217"/>
    </location>
</feature>
<dbReference type="SMART" id="SM00408">
    <property type="entry name" value="IGc2"/>
    <property type="match status" value="2"/>
</dbReference>
<dbReference type="Ensembl" id="ENSZLMT00000019882.1">
    <property type="protein sequence ID" value="ENSZLMP00000019356.1"/>
    <property type="gene ID" value="ENSZLMG00000013343.1"/>
</dbReference>
<dbReference type="InterPro" id="IPR013783">
    <property type="entry name" value="Ig-like_fold"/>
</dbReference>
<dbReference type="InterPro" id="IPR003598">
    <property type="entry name" value="Ig_sub2"/>
</dbReference>
<evidence type="ECO:0000256" key="3">
    <source>
        <dbReference type="SAM" id="MobiDB-lite"/>
    </source>
</evidence>
<evidence type="ECO:0000256" key="2">
    <source>
        <dbReference type="ARBA" id="ARBA00023157"/>
    </source>
</evidence>
<dbReference type="GO" id="GO:0004888">
    <property type="term" value="F:transmembrane signaling receptor activity"/>
    <property type="evidence" value="ECO:0007669"/>
    <property type="project" value="TreeGrafter"/>
</dbReference>
<reference evidence="5" key="2">
    <citation type="submission" date="2025-09" db="UniProtKB">
        <authorList>
            <consortium name="Ensembl"/>
        </authorList>
    </citation>
    <scope>IDENTIFICATION</scope>
</reference>
<dbReference type="Gene3D" id="2.60.40.10">
    <property type="entry name" value="Immunoglobulins"/>
    <property type="match status" value="2"/>
</dbReference>
<keyword evidence="6" id="KW-1185">Reference proteome</keyword>
<dbReference type="InterPro" id="IPR003599">
    <property type="entry name" value="Ig_sub"/>
</dbReference>
<evidence type="ECO:0000259" key="4">
    <source>
        <dbReference type="PROSITE" id="PS50835"/>
    </source>
</evidence>
<sequence>GRMEQAPCRWAMGTEAVGLVWVTCARMRWSGCPHFWDVHSVPMSYLLVLQVPAWALLNGDRMTLRCRSWQDSSLTWVSFYREEKELQLLRDGKEMSLSPLQLHHSGRYRCRGWVDSEISWGWKESAPITLFPMPVLEGPPEPTEGSPLTLSCLSTPSPLQPPPTLLHLFYRDGQLVGGPQRSPQLLVPAVGVSHSGNYSCQVHSEGGAVQKSSAQLRVTVRSECGDGHGEPSHPFRIPCPSPGPTIPSLGPHTLPGNHPPPHMDPSSFLGVPFQSRTSSAPLVLH</sequence>
<keyword evidence="2" id="KW-1015">Disulfide bond</keyword>
<evidence type="ECO:0000313" key="6">
    <source>
        <dbReference type="Proteomes" id="UP000694401"/>
    </source>
</evidence>